<proteinExistence type="predicted"/>
<evidence type="ECO:0000256" key="1">
    <source>
        <dbReference type="SAM" id="MobiDB-lite"/>
    </source>
</evidence>
<feature type="region of interest" description="Disordered" evidence="1">
    <location>
        <begin position="49"/>
        <end position="81"/>
    </location>
</feature>
<accession>X6PCW1</accession>
<sequence>MFLIIFKHIVSLIQYIIKTNLYQNKMSETKTLKIQELVIIKKYISTDNNNNNNINNNNNNNDNGNENNNTQSSPHHRHQAAKWMKWDNTQERTVHTDHENARQLQTLIEKERQSFHLLCFLHLRRNHHCLLILLQLIFFSCFKVFDRANSMRNIFINIPFSIKHIQLLNEKEQYHHFFSLKTIFSLFARVQIIDIIQLIENYIICFIKIKITVTSNKIHYLADLL</sequence>
<dbReference type="Proteomes" id="UP000023152">
    <property type="component" value="Unassembled WGS sequence"/>
</dbReference>
<dbReference type="AlphaFoldDB" id="X6PCW1"/>
<reference evidence="2 3" key="1">
    <citation type="journal article" date="2013" name="Curr. Biol.">
        <title>The Genome of the Foraminiferan Reticulomyxa filosa.</title>
        <authorList>
            <person name="Glockner G."/>
            <person name="Hulsmann N."/>
            <person name="Schleicher M."/>
            <person name="Noegel A.A."/>
            <person name="Eichinger L."/>
            <person name="Gallinger C."/>
            <person name="Pawlowski J."/>
            <person name="Sierra R."/>
            <person name="Euteneuer U."/>
            <person name="Pillet L."/>
            <person name="Moustafa A."/>
            <person name="Platzer M."/>
            <person name="Groth M."/>
            <person name="Szafranski K."/>
            <person name="Schliwa M."/>
        </authorList>
    </citation>
    <scope>NUCLEOTIDE SEQUENCE [LARGE SCALE GENOMIC DNA]</scope>
</reference>
<protein>
    <submittedName>
        <fullName evidence="2">Uncharacterized protein</fullName>
    </submittedName>
</protein>
<gene>
    <name evidence="2" type="ORF">RFI_01004</name>
</gene>
<keyword evidence="3" id="KW-1185">Reference proteome</keyword>
<evidence type="ECO:0000313" key="2">
    <source>
        <dbReference type="EMBL" id="ETO36056.1"/>
    </source>
</evidence>
<name>X6PCW1_RETFI</name>
<evidence type="ECO:0000313" key="3">
    <source>
        <dbReference type="Proteomes" id="UP000023152"/>
    </source>
</evidence>
<feature type="compositionally biased region" description="Low complexity" evidence="1">
    <location>
        <begin position="49"/>
        <end position="69"/>
    </location>
</feature>
<dbReference type="EMBL" id="ASPP01001042">
    <property type="protein sequence ID" value="ETO36056.1"/>
    <property type="molecule type" value="Genomic_DNA"/>
</dbReference>
<organism evidence="2 3">
    <name type="scientific">Reticulomyxa filosa</name>
    <dbReference type="NCBI Taxonomy" id="46433"/>
    <lineage>
        <taxon>Eukaryota</taxon>
        <taxon>Sar</taxon>
        <taxon>Rhizaria</taxon>
        <taxon>Retaria</taxon>
        <taxon>Foraminifera</taxon>
        <taxon>Monothalamids</taxon>
        <taxon>Reticulomyxidae</taxon>
        <taxon>Reticulomyxa</taxon>
    </lineage>
</organism>
<comment type="caution">
    <text evidence="2">The sequence shown here is derived from an EMBL/GenBank/DDBJ whole genome shotgun (WGS) entry which is preliminary data.</text>
</comment>